<dbReference type="Ensembl" id="ENSSTUT00000047597.1">
    <property type="protein sequence ID" value="ENSSTUP00000045607.1"/>
    <property type="gene ID" value="ENSSTUG00000019203.1"/>
</dbReference>
<feature type="domain" description="Matrin-type" evidence="7">
    <location>
        <begin position="656"/>
        <end position="687"/>
    </location>
</feature>
<feature type="compositionally biased region" description="Acidic residues" evidence="6">
    <location>
        <begin position="333"/>
        <end position="345"/>
    </location>
</feature>
<feature type="region of interest" description="Disordered" evidence="6">
    <location>
        <begin position="164"/>
        <end position="200"/>
    </location>
</feature>
<protein>
    <submittedName>
        <fullName evidence="8">Cdkn1a interacting zinc finger protein 1a</fullName>
    </submittedName>
</protein>
<dbReference type="InterPro" id="IPR013087">
    <property type="entry name" value="Znf_C2H2_type"/>
</dbReference>
<feature type="region of interest" description="Disordered" evidence="6">
    <location>
        <begin position="597"/>
        <end position="622"/>
    </location>
</feature>
<evidence type="ECO:0000313" key="8">
    <source>
        <dbReference type="Ensembl" id="ENSSTUP00000045607.1"/>
    </source>
</evidence>
<dbReference type="GO" id="GO:0003676">
    <property type="term" value="F:nucleic acid binding"/>
    <property type="evidence" value="ECO:0007669"/>
    <property type="project" value="InterPro"/>
</dbReference>
<feature type="compositionally biased region" description="Polar residues" evidence="6">
    <location>
        <begin position="281"/>
        <end position="296"/>
    </location>
</feature>
<dbReference type="GO" id="GO:0005634">
    <property type="term" value="C:nucleus"/>
    <property type="evidence" value="ECO:0007669"/>
    <property type="project" value="UniProtKB-SubCell"/>
</dbReference>
<feature type="region of interest" description="Disordered" evidence="6">
    <location>
        <begin position="257"/>
        <end position="359"/>
    </location>
</feature>
<dbReference type="InterPro" id="IPR056345">
    <property type="entry name" value="Znf-C2H2_CIZ1"/>
</dbReference>
<dbReference type="InterPro" id="IPR003604">
    <property type="entry name" value="Matrin/U1-like-C_Znf_C2H2"/>
</dbReference>
<dbReference type="SMART" id="SM00355">
    <property type="entry name" value="ZnF_C2H2"/>
    <property type="match status" value="2"/>
</dbReference>
<dbReference type="InParanoid" id="A0A673ZFP8"/>
<feature type="compositionally biased region" description="Low complexity" evidence="6">
    <location>
        <begin position="723"/>
        <end position="736"/>
    </location>
</feature>
<feature type="compositionally biased region" description="Low complexity" evidence="6">
    <location>
        <begin position="759"/>
        <end position="768"/>
    </location>
</feature>
<dbReference type="PANTHER" id="PTHR15491">
    <property type="match status" value="1"/>
</dbReference>
<dbReference type="PROSITE" id="PS00028">
    <property type="entry name" value="ZINC_FINGER_C2H2_1"/>
    <property type="match status" value="1"/>
</dbReference>
<evidence type="ECO:0000256" key="4">
    <source>
        <dbReference type="ARBA" id="ARBA00022833"/>
    </source>
</evidence>
<reference evidence="8" key="2">
    <citation type="submission" date="2025-09" db="UniProtKB">
        <authorList>
            <consortium name="Ensembl"/>
        </authorList>
    </citation>
    <scope>IDENTIFICATION</scope>
</reference>
<dbReference type="Pfam" id="PF23330">
    <property type="entry name" value="zf-C2H2_14"/>
    <property type="match status" value="1"/>
</dbReference>
<dbReference type="InterPro" id="IPR026811">
    <property type="entry name" value="CIZ1"/>
</dbReference>
<dbReference type="SMART" id="SM00451">
    <property type="entry name" value="ZnF_U1"/>
    <property type="match status" value="3"/>
</dbReference>
<feature type="compositionally biased region" description="Polar residues" evidence="6">
    <location>
        <begin position="744"/>
        <end position="758"/>
    </location>
</feature>
<dbReference type="PROSITE" id="PS50171">
    <property type="entry name" value="ZF_MATRIN"/>
    <property type="match status" value="1"/>
</dbReference>
<evidence type="ECO:0000256" key="6">
    <source>
        <dbReference type="SAM" id="MobiDB-lite"/>
    </source>
</evidence>
<dbReference type="Proteomes" id="UP000472277">
    <property type="component" value="Chromosome 12"/>
</dbReference>
<name>A0A673ZFP8_SALTR</name>
<dbReference type="GeneTree" id="ENSGT00440000039084"/>
<evidence type="ECO:0000256" key="3">
    <source>
        <dbReference type="ARBA" id="ARBA00022771"/>
    </source>
</evidence>
<evidence type="ECO:0000313" key="9">
    <source>
        <dbReference type="Proteomes" id="UP000472277"/>
    </source>
</evidence>
<evidence type="ECO:0000256" key="1">
    <source>
        <dbReference type="ARBA" id="ARBA00004123"/>
    </source>
</evidence>
<feature type="compositionally biased region" description="Pro residues" evidence="6">
    <location>
        <begin position="172"/>
        <end position="183"/>
    </location>
</feature>
<dbReference type="AlphaFoldDB" id="A0A673ZFP8"/>
<accession>A0A673ZFP8</accession>
<evidence type="ECO:0000256" key="5">
    <source>
        <dbReference type="ARBA" id="ARBA00023242"/>
    </source>
</evidence>
<proteinExistence type="predicted"/>
<dbReference type="GO" id="GO:0008270">
    <property type="term" value="F:zinc ion binding"/>
    <property type="evidence" value="ECO:0007669"/>
    <property type="project" value="UniProtKB-KW"/>
</dbReference>
<dbReference type="Gene3D" id="3.30.160.60">
    <property type="entry name" value="Classic Zinc Finger"/>
    <property type="match status" value="2"/>
</dbReference>
<sequence>MTPFRSFSSYSSPISASPTSLSFPHTHPPSPPLPPLSPSLILIHLRLSHLSLLPSYSSSIFASPTSLLPSYSSPISASLSFPHTHPPSPPLSPSLILIPHLRHSHLSLLPSYSSSISASPTSLSFPHTHPPLPPLSPSLILIPHLCLSHLSLLPSYSSPISASPTSLSFPHTHPPSPPLPPLSFPHTHTHPRSPPLPPLSPSFSVFPGSMRGFTASGQQFTQFFAAGARSSLLGPVPMGMSMKNPHMGFPARHYHPHTRYYNNNNDYASRYPDRKREQRAVGSTDNQPAASRTLPNDKTLKDGGVGGPDGQARPSVQPEPKEPALKKQRTEGSEETVEQPPETDEVLGAAVHQSPPDDSQLEDCFILEEDGSMAGPGALEESRAAKVQSGVSAMSASEQLSGESQACTPGLKDMAEGKATSGVLEGGQEEGKEEGDAANKFYCYICTITCHNQQDFQSHMNSLVHQQRMMEIQHMSSACLVTLMPRVQESLQGGRRDSSFRDGEKRPGLQRWCATCQIHYTSTVMDHRRTSEHKLTSRTSNPSCTVCKRHFRSPCLFLEHMQSQEHKQRVDELREEGGPAALAELVAMDEQGCFVDDGEEEGEEEDGEDGEQSSSHGKEGWPTQMEVALLEDIDEDEEYDPDTVYGSSFVVPVAGFLCRICQHFYHFESSARHSHCKSLKHFENLKKYRALRSQKDGTLEPTPVDGDAECDSNHSLPSEVLGSPALLPPTTTLRPSQPRPQPQDNTPSASFSSQQDLATTSTPTTSSTRGTLGQATPEQQSLAGPEDKEEEPTLDLGPVTEDAEDEPVTGETKEEAPAQEEKLGDGNAKGGSQRRSGRTTQRR</sequence>
<organism evidence="8 9">
    <name type="scientific">Salmo trutta</name>
    <name type="common">Brown trout</name>
    <dbReference type="NCBI Taxonomy" id="8032"/>
    <lineage>
        <taxon>Eukaryota</taxon>
        <taxon>Metazoa</taxon>
        <taxon>Chordata</taxon>
        <taxon>Craniata</taxon>
        <taxon>Vertebrata</taxon>
        <taxon>Euteleostomi</taxon>
        <taxon>Actinopterygii</taxon>
        <taxon>Neopterygii</taxon>
        <taxon>Teleostei</taxon>
        <taxon>Protacanthopterygii</taxon>
        <taxon>Salmoniformes</taxon>
        <taxon>Salmonidae</taxon>
        <taxon>Salmoninae</taxon>
        <taxon>Salmo</taxon>
    </lineage>
</organism>
<feature type="compositionally biased region" description="Basic and acidic residues" evidence="6">
    <location>
        <begin position="319"/>
        <end position="332"/>
    </location>
</feature>
<feature type="compositionally biased region" description="Acidic residues" evidence="6">
    <location>
        <begin position="597"/>
        <end position="611"/>
    </location>
</feature>
<dbReference type="SUPFAM" id="SSF57667">
    <property type="entry name" value="beta-beta-alpha zinc fingers"/>
    <property type="match status" value="2"/>
</dbReference>
<comment type="subcellular location">
    <subcellularLocation>
        <location evidence="1">Nucleus</location>
    </subcellularLocation>
</comment>
<keyword evidence="9" id="KW-1185">Reference proteome</keyword>
<keyword evidence="4" id="KW-0862">Zinc</keyword>
<feature type="compositionally biased region" description="Polar residues" evidence="6">
    <location>
        <begin position="769"/>
        <end position="782"/>
    </location>
</feature>
<keyword evidence="5" id="KW-0539">Nucleus</keyword>
<dbReference type="PANTHER" id="PTHR15491:SF12">
    <property type="entry name" value="CDKN1A INTERACTING ZINC FINGER PROTEIN 1B ISOFORM X1-RELATED"/>
    <property type="match status" value="1"/>
</dbReference>
<gene>
    <name evidence="8" type="primary">ciz1a</name>
</gene>
<keyword evidence="2" id="KW-0479">Metal-binding</keyword>
<evidence type="ECO:0000259" key="7">
    <source>
        <dbReference type="PROSITE" id="PS50171"/>
    </source>
</evidence>
<dbReference type="InterPro" id="IPR000690">
    <property type="entry name" value="Matrin/U1-C_Znf_C2H2"/>
</dbReference>
<reference evidence="8" key="1">
    <citation type="submission" date="2025-08" db="UniProtKB">
        <authorList>
            <consortium name="Ensembl"/>
        </authorList>
    </citation>
    <scope>IDENTIFICATION</scope>
</reference>
<feature type="region of interest" description="Disordered" evidence="6">
    <location>
        <begin position="693"/>
        <end position="843"/>
    </location>
</feature>
<evidence type="ECO:0000256" key="2">
    <source>
        <dbReference type="ARBA" id="ARBA00022723"/>
    </source>
</evidence>
<keyword evidence="3" id="KW-0863">Zinc-finger</keyword>
<dbReference type="InterPro" id="IPR036236">
    <property type="entry name" value="Znf_C2H2_sf"/>
</dbReference>
<feature type="compositionally biased region" description="Basic and acidic residues" evidence="6">
    <location>
        <begin position="811"/>
        <end position="824"/>
    </location>
</feature>